<dbReference type="KEGG" id="anf:AQPE_2640"/>
<accession>A0A5K7SA69</accession>
<name>A0A5K7SA69_9BACT</name>
<dbReference type="RefSeq" id="WP_318346810.1">
    <property type="nucleotide sequence ID" value="NZ_AP018694.1"/>
</dbReference>
<dbReference type="EMBL" id="AP018694">
    <property type="protein sequence ID" value="BBE18478.1"/>
    <property type="molecule type" value="Genomic_DNA"/>
</dbReference>
<protein>
    <submittedName>
        <fullName evidence="1">Uncharacterized protein</fullName>
    </submittedName>
</protein>
<evidence type="ECO:0000313" key="2">
    <source>
        <dbReference type="Proteomes" id="UP001193389"/>
    </source>
</evidence>
<evidence type="ECO:0000313" key="1">
    <source>
        <dbReference type="EMBL" id="BBE18478.1"/>
    </source>
</evidence>
<sequence length="81" mass="9518">MNTLELKNKIIRKIDSLNEADFEKIYNQLLEVLNLETQYKLSEEENEAIDLALQVSEEGETYTHEDVVNEAQNKFPNLKFK</sequence>
<organism evidence="1 2">
    <name type="scientific">Aquipluma nitroreducens</name>
    <dbReference type="NCBI Taxonomy" id="2010828"/>
    <lineage>
        <taxon>Bacteria</taxon>
        <taxon>Pseudomonadati</taxon>
        <taxon>Bacteroidota</taxon>
        <taxon>Bacteroidia</taxon>
        <taxon>Marinilabiliales</taxon>
        <taxon>Prolixibacteraceae</taxon>
        <taxon>Aquipluma</taxon>
    </lineage>
</organism>
<gene>
    <name evidence="1" type="ORF">AQPE_2640</name>
</gene>
<reference evidence="1" key="1">
    <citation type="journal article" date="2020" name="Int. J. Syst. Evol. Microbiol.">
        <title>Aquipluma nitroreducens gen. nov. sp. nov., a novel facultatively anaerobic bacterium isolated from a freshwater lake.</title>
        <authorList>
            <person name="Watanabe M."/>
            <person name="Kojima H."/>
            <person name="Fukui M."/>
        </authorList>
    </citation>
    <scope>NUCLEOTIDE SEQUENCE</scope>
    <source>
        <strain evidence="1">MeG22</strain>
    </source>
</reference>
<dbReference type="Proteomes" id="UP001193389">
    <property type="component" value="Chromosome"/>
</dbReference>
<keyword evidence="2" id="KW-1185">Reference proteome</keyword>
<dbReference type="AlphaFoldDB" id="A0A5K7SA69"/>
<proteinExistence type="predicted"/>